<protein>
    <submittedName>
        <fullName evidence="1">Uncharacterized protein</fullName>
    </submittedName>
</protein>
<dbReference type="RefSeq" id="WP_113946279.1">
    <property type="nucleotide sequence ID" value="NZ_JBHEEG010000005.1"/>
</dbReference>
<dbReference type="EMBL" id="QNRH01000013">
    <property type="protein sequence ID" value="RBO90530.1"/>
    <property type="molecule type" value="Genomic_DNA"/>
</dbReference>
<gene>
    <name evidence="1" type="ORF">DFR47_11391</name>
</gene>
<organism evidence="1 2">
    <name type="scientific">Pseudochrobactrum asaccharolyticum</name>
    <dbReference type="NCBI Taxonomy" id="354351"/>
    <lineage>
        <taxon>Bacteria</taxon>
        <taxon>Pseudomonadati</taxon>
        <taxon>Pseudomonadota</taxon>
        <taxon>Alphaproteobacteria</taxon>
        <taxon>Hyphomicrobiales</taxon>
        <taxon>Brucellaceae</taxon>
        <taxon>Pseudochrobactrum</taxon>
    </lineage>
</organism>
<comment type="caution">
    <text evidence="1">The sequence shown here is derived from an EMBL/GenBank/DDBJ whole genome shotgun (WGS) entry which is preliminary data.</text>
</comment>
<evidence type="ECO:0000313" key="2">
    <source>
        <dbReference type="Proteomes" id="UP000252893"/>
    </source>
</evidence>
<sequence length="68" mass="7662">MSALSILTVLLKLAAFFARRAERLDIEKAVLNEIESIHSKRVNRAVSARDDVIAGRVPDDKPDPYQRD</sequence>
<evidence type="ECO:0000313" key="1">
    <source>
        <dbReference type="EMBL" id="RBO90530.1"/>
    </source>
</evidence>
<accession>A0A366DKC0</accession>
<dbReference type="AlphaFoldDB" id="A0A366DKC0"/>
<reference evidence="1 2" key="1">
    <citation type="submission" date="2018-06" db="EMBL/GenBank/DDBJ databases">
        <title>Genomic Encyclopedia of Type Strains, Phase IV (KMG-IV): sequencing the most valuable type-strain genomes for metagenomic binning, comparative biology and taxonomic classification.</title>
        <authorList>
            <person name="Goeker M."/>
        </authorList>
    </citation>
    <scope>NUCLEOTIDE SEQUENCE [LARGE SCALE GENOMIC DNA]</scope>
    <source>
        <strain evidence="1 2">DSM 25619</strain>
    </source>
</reference>
<keyword evidence="2" id="KW-1185">Reference proteome</keyword>
<dbReference type="Proteomes" id="UP000252893">
    <property type="component" value="Unassembled WGS sequence"/>
</dbReference>
<proteinExistence type="predicted"/>
<name>A0A366DKC0_9HYPH</name>